<dbReference type="EMBL" id="JADEXN010000417">
    <property type="protein sequence ID" value="MBE9042711.1"/>
    <property type="molecule type" value="Genomic_DNA"/>
</dbReference>
<dbReference type="Proteomes" id="UP000621799">
    <property type="component" value="Unassembled WGS sequence"/>
</dbReference>
<feature type="non-terminal residue" evidence="2">
    <location>
        <position position="1"/>
    </location>
</feature>
<evidence type="ECO:0000259" key="1">
    <source>
        <dbReference type="Pfam" id="PF12770"/>
    </source>
</evidence>
<evidence type="ECO:0000313" key="3">
    <source>
        <dbReference type="Proteomes" id="UP000621799"/>
    </source>
</evidence>
<dbReference type="Pfam" id="PF12770">
    <property type="entry name" value="CHAT"/>
    <property type="match status" value="1"/>
</dbReference>
<name>A0A928VZ05_9CYAN</name>
<dbReference type="AlphaFoldDB" id="A0A928VZ05"/>
<proteinExistence type="predicted"/>
<comment type="caution">
    <text evidence="2">The sequence shown here is derived from an EMBL/GenBank/DDBJ whole genome shotgun (WGS) entry which is preliminary data.</text>
</comment>
<keyword evidence="3" id="KW-1185">Reference proteome</keyword>
<organism evidence="2 3">
    <name type="scientific">Zarconia navalis LEGE 11467</name>
    <dbReference type="NCBI Taxonomy" id="1828826"/>
    <lineage>
        <taxon>Bacteria</taxon>
        <taxon>Bacillati</taxon>
        <taxon>Cyanobacteriota</taxon>
        <taxon>Cyanophyceae</taxon>
        <taxon>Oscillatoriophycideae</taxon>
        <taxon>Oscillatoriales</taxon>
        <taxon>Oscillatoriales incertae sedis</taxon>
        <taxon>Zarconia</taxon>
        <taxon>Zarconia navalis</taxon>
    </lineage>
</organism>
<protein>
    <submittedName>
        <fullName evidence="2">CHAT domain-containing protein</fullName>
    </submittedName>
</protein>
<dbReference type="RefSeq" id="WP_264322861.1">
    <property type="nucleotide sequence ID" value="NZ_JADEXN010000417.1"/>
</dbReference>
<evidence type="ECO:0000313" key="2">
    <source>
        <dbReference type="EMBL" id="MBE9042711.1"/>
    </source>
</evidence>
<accession>A0A928VZ05</accession>
<gene>
    <name evidence="2" type="ORF">IQ235_18280</name>
</gene>
<reference evidence="2" key="1">
    <citation type="submission" date="2020-10" db="EMBL/GenBank/DDBJ databases">
        <authorList>
            <person name="Castelo-Branco R."/>
            <person name="Eusebio N."/>
            <person name="Adriana R."/>
            <person name="Vieira A."/>
            <person name="Brugerolle De Fraissinette N."/>
            <person name="Rezende De Castro R."/>
            <person name="Schneider M.P."/>
            <person name="Vasconcelos V."/>
            <person name="Leao P.N."/>
        </authorList>
    </citation>
    <scope>NUCLEOTIDE SEQUENCE</scope>
    <source>
        <strain evidence="2">LEGE 11467</strain>
    </source>
</reference>
<dbReference type="InterPro" id="IPR024983">
    <property type="entry name" value="CHAT_dom"/>
</dbReference>
<sequence>THGQFSSNVDETFILTWDGRIPVSELGSLLRSRDETRDRTIELLVLSACQTAKGDNRAILGLAGFAVKSGARSTLGTLWTVRDRSTADLMARFYQELSVPGTRKSQALRRAQLFLMEQPGYEHPFYWAPFVLVGNWL</sequence>
<feature type="domain" description="CHAT" evidence="1">
    <location>
        <begin position="1"/>
        <end position="135"/>
    </location>
</feature>